<comment type="subcellular location">
    <subcellularLocation>
        <location evidence="1">Membrane</location>
        <topology evidence="1">Multi-pass membrane protein</topology>
    </subcellularLocation>
</comment>
<comment type="similarity">
    <text evidence="2">Belongs to the TerC family.</text>
</comment>
<dbReference type="InterPro" id="IPR022369">
    <property type="entry name" value="Integral_membrane_TerC_rswitch"/>
</dbReference>
<feature type="transmembrane region" description="Helical" evidence="7">
    <location>
        <begin position="6"/>
        <end position="27"/>
    </location>
</feature>
<keyword evidence="5 7" id="KW-0472">Membrane</keyword>
<feature type="transmembrane region" description="Helical" evidence="7">
    <location>
        <begin position="254"/>
        <end position="277"/>
    </location>
</feature>
<dbReference type="NCBIfam" id="TIGR03718">
    <property type="entry name" value="R_switched_Alx"/>
    <property type="match status" value="1"/>
</dbReference>
<reference evidence="9" key="1">
    <citation type="journal article" date="2019" name="Int. J. Syst. Evol. Microbiol.">
        <title>The Global Catalogue of Microorganisms (GCM) 10K type strain sequencing project: providing services to taxonomists for standard genome sequencing and annotation.</title>
        <authorList>
            <consortium name="The Broad Institute Genomics Platform"/>
            <consortium name="The Broad Institute Genome Sequencing Center for Infectious Disease"/>
            <person name="Wu L."/>
            <person name="Ma J."/>
        </authorList>
    </citation>
    <scope>NUCLEOTIDE SEQUENCE [LARGE SCALE GENOMIC DNA]</scope>
    <source>
        <strain evidence="9">JCM 16021</strain>
    </source>
</reference>
<feature type="region of interest" description="Disordered" evidence="6">
    <location>
        <begin position="329"/>
        <end position="361"/>
    </location>
</feature>
<sequence>MHVEAWLWWTTVAITVGVLLFDVFIIGRRPHEPTTAESARHLAGYIGLAVVFGLWVWWQYGGQYGGEFFAGWLTEYSLSIDNLFIFIIIMTKLAVPREYQQTALLVGIVIALVMRGMFIAVGAAAINNFSWVFYLFGAFLIFTAVQLAREGMDDDEDGGYDEPRVVSYVKRHFPVADEWNGVKLFVHENGKRLLTPMFIVVLSLGMTDLLFALDSIPAIYGLTKEPYLVFTANVFALMGLRQLYFLIGDLLQRLVYLSYGLAFLLLFIGVKLVLHAMHENELPFINGGEHIKWAPEIPIWLSLVVIVGTLAVTAVASFAKDRRDRAKGIVRETPAEARSRKADESGSGSEASSSETRTDNA</sequence>
<feature type="compositionally biased region" description="Basic and acidic residues" evidence="6">
    <location>
        <begin position="329"/>
        <end position="344"/>
    </location>
</feature>
<dbReference type="InterPro" id="IPR005496">
    <property type="entry name" value="Integral_membrane_TerC"/>
</dbReference>
<gene>
    <name evidence="8" type="ORF">GCM10009843_28180</name>
</gene>
<evidence type="ECO:0000256" key="2">
    <source>
        <dbReference type="ARBA" id="ARBA00007511"/>
    </source>
</evidence>
<dbReference type="EMBL" id="BAAAQQ010000012">
    <property type="protein sequence ID" value="GAA2128048.1"/>
    <property type="molecule type" value="Genomic_DNA"/>
</dbReference>
<evidence type="ECO:0000256" key="4">
    <source>
        <dbReference type="ARBA" id="ARBA00022989"/>
    </source>
</evidence>
<evidence type="ECO:0000313" key="9">
    <source>
        <dbReference type="Proteomes" id="UP001500575"/>
    </source>
</evidence>
<evidence type="ECO:0000256" key="5">
    <source>
        <dbReference type="ARBA" id="ARBA00023136"/>
    </source>
</evidence>
<dbReference type="PANTHER" id="PTHR30238:SF0">
    <property type="entry name" value="THYLAKOID MEMBRANE PROTEIN TERC, CHLOROPLASTIC"/>
    <property type="match status" value="1"/>
</dbReference>
<keyword evidence="9" id="KW-1185">Reference proteome</keyword>
<evidence type="ECO:0000256" key="1">
    <source>
        <dbReference type="ARBA" id="ARBA00004141"/>
    </source>
</evidence>
<evidence type="ECO:0000256" key="3">
    <source>
        <dbReference type="ARBA" id="ARBA00022692"/>
    </source>
</evidence>
<feature type="transmembrane region" description="Helical" evidence="7">
    <location>
        <begin position="193"/>
        <end position="220"/>
    </location>
</feature>
<feature type="transmembrane region" description="Helical" evidence="7">
    <location>
        <begin position="39"/>
        <end position="58"/>
    </location>
</feature>
<feature type="transmembrane region" description="Helical" evidence="7">
    <location>
        <begin position="226"/>
        <end position="247"/>
    </location>
</feature>
<dbReference type="Proteomes" id="UP001500575">
    <property type="component" value="Unassembled WGS sequence"/>
</dbReference>
<keyword evidence="3 7" id="KW-0812">Transmembrane</keyword>
<name>A0ABP5K6N7_9ACTN</name>
<feature type="transmembrane region" description="Helical" evidence="7">
    <location>
        <begin position="131"/>
        <end position="148"/>
    </location>
</feature>
<feature type="transmembrane region" description="Helical" evidence="7">
    <location>
        <begin position="297"/>
        <end position="319"/>
    </location>
</feature>
<feature type="transmembrane region" description="Helical" evidence="7">
    <location>
        <begin position="102"/>
        <end position="125"/>
    </location>
</feature>
<feature type="transmembrane region" description="Helical" evidence="7">
    <location>
        <begin position="78"/>
        <end position="95"/>
    </location>
</feature>
<organism evidence="8 9">
    <name type="scientific">Nocardioides bigeumensis</name>
    <dbReference type="NCBI Taxonomy" id="433657"/>
    <lineage>
        <taxon>Bacteria</taxon>
        <taxon>Bacillati</taxon>
        <taxon>Actinomycetota</taxon>
        <taxon>Actinomycetes</taxon>
        <taxon>Propionibacteriales</taxon>
        <taxon>Nocardioidaceae</taxon>
        <taxon>Nocardioides</taxon>
    </lineage>
</organism>
<feature type="compositionally biased region" description="Low complexity" evidence="6">
    <location>
        <begin position="345"/>
        <end position="355"/>
    </location>
</feature>
<protein>
    <submittedName>
        <fullName evidence="8">TerC family protein</fullName>
    </submittedName>
</protein>
<evidence type="ECO:0000256" key="7">
    <source>
        <dbReference type="SAM" id="Phobius"/>
    </source>
</evidence>
<dbReference type="PANTHER" id="PTHR30238">
    <property type="entry name" value="MEMBRANE BOUND PREDICTED REDOX MODULATOR"/>
    <property type="match status" value="1"/>
</dbReference>
<dbReference type="RefSeq" id="WP_344304404.1">
    <property type="nucleotide sequence ID" value="NZ_BAAAQQ010000012.1"/>
</dbReference>
<accession>A0ABP5K6N7</accession>
<evidence type="ECO:0000256" key="6">
    <source>
        <dbReference type="SAM" id="MobiDB-lite"/>
    </source>
</evidence>
<keyword evidence="4 7" id="KW-1133">Transmembrane helix</keyword>
<proteinExistence type="inferred from homology"/>
<evidence type="ECO:0000313" key="8">
    <source>
        <dbReference type="EMBL" id="GAA2128048.1"/>
    </source>
</evidence>
<dbReference type="Pfam" id="PF03741">
    <property type="entry name" value="TerC"/>
    <property type="match status" value="1"/>
</dbReference>
<comment type="caution">
    <text evidence="8">The sequence shown here is derived from an EMBL/GenBank/DDBJ whole genome shotgun (WGS) entry which is preliminary data.</text>
</comment>